<feature type="domain" description="Carboxylesterase type B" evidence="3">
    <location>
        <begin position="364"/>
        <end position="463"/>
    </location>
</feature>
<keyword evidence="2" id="KW-0732">Signal</keyword>
<evidence type="ECO:0000259" key="3">
    <source>
        <dbReference type="Pfam" id="PF00135"/>
    </source>
</evidence>
<name>A0ABR4I7K0_9EURO</name>
<accession>A0ABR4I7K0</accession>
<dbReference type="PANTHER" id="PTHR11559">
    <property type="entry name" value="CARBOXYLESTERASE"/>
    <property type="match status" value="1"/>
</dbReference>
<dbReference type="Gene3D" id="3.40.50.1820">
    <property type="entry name" value="alpha/beta hydrolase"/>
    <property type="match status" value="2"/>
</dbReference>
<protein>
    <submittedName>
        <fullName evidence="4">Alpha/beta-hydrolase</fullName>
    </submittedName>
</protein>
<dbReference type="InterPro" id="IPR029058">
    <property type="entry name" value="AB_hydrolase_fold"/>
</dbReference>
<evidence type="ECO:0000256" key="1">
    <source>
        <dbReference type="SAM" id="MobiDB-lite"/>
    </source>
</evidence>
<comment type="caution">
    <text evidence="4">The sequence shown here is derived from an EMBL/GenBank/DDBJ whole genome shotgun (WGS) entry which is preliminary data.</text>
</comment>
<proteinExistence type="predicted"/>
<dbReference type="InterPro" id="IPR050309">
    <property type="entry name" value="Type-B_Carboxylest/Lipase"/>
</dbReference>
<dbReference type="InterPro" id="IPR002018">
    <property type="entry name" value="CarbesteraseB"/>
</dbReference>
<feature type="region of interest" description="Disordered" evidence="1">
    <location>
        <begin position="76"/>
        <end position="104"/>
    </location>
</feature>
<dbReference type="InterPro" id="IPR019819">
    <property type="entry name" value="Carboxylesterase_B_CS"/>
</dbReference>
<organism evidence="4 5">
    <name type="scientific">Aspergillus cavernicola</name>
    <dbReference type="NCBI Taxonomy" id="176166"/>
    <lineage>
        <taxon>Eukaryota</taxon>
        <taxon>Fungi</taxon>
        <taxon>Dikarya</taxon>
        <taxon>Ascomycota</taxon>
        <taxon>Pezizomycotina</taxon>
        <taxon>Eurotiomycetes</taxon>
        <taxon>Eurotiomycetidae</taxon>
        <taxon>Eurotiales</taxon>
        <taxon>Aspergillaceae</taxon>
        <taxon>Aspergillus</taxon>
        <taxon>Aspergillus subgen. Nidulantes</taxon>
    </lineage>
</organism>
<feature type="signal peptide" evidence="2">
    <location>
        <begin position="1"/>
        <end position="36"/>
    </location>
</feature>
<sequence length="506" mass="54771">MHKVPKHDKMHPITNTRASAILFSLVFLDTSTIVTADPTVTIASGVVVGTTVSPVNQPSATAVVNAYLGIPFAKSPPERFSPPEEPEPWSTPLHAQALPPSCPQQTLPGSLSLENYLAHTVAGDLQQSEDCLYLNVYAPQNASSSNLKEVMFWIHGGDLISGSISQSLYTGSPLPINEDIILVTTNYRLGYFGFSNSPEIPSGQQNSGFLDQRLALDWAQKNIQQFGGDPTKVTIFSESAGGFSAKQLVAIPPSPLPFQAAIIESEAIELPGNGPANYQNVSQYFNCTDINCLRNIPVNGIQDYILKNNLFFKPIVDDVTCVSDVRNSINNGTFANVPIIIGSNKNELSALVYKISGNGTYDVTQTLDTICESIHIPTPLWAIANYTSEHSHKVWRYRYSASLNDAGTFPGEGATHASEVPMVFGTYSTENATEAALSHYMQHAWANFAKNPDGGPGWPQVGTNGGIELADIGSGNRSGEDNIRFWEADSYCGTLLEYSQLLGFAW</sequence>
<evidence type="ECO:0000313" key="4">
    <source>
        <dbReference type="EMBL" id="KAL2823734.1"/>
    </source>
</evidence>
<dbReference type="Proteomes" id="UP001610335">
    <property type="component" value="Unassembled WGS sequence"/>
</dbReference>
<keyword evidence="5" id="KW-1185">Reference proteome</keyword>
<dbReference type="EMBL" id="JBFXLS010000050">
    <property type="protein sequence ID" value="KAL2823734.1"/>
    <property type="molecule type" value="Genomic_DNA"/>
</dbReference>
<dbReference type="PROSITE" id="PS00941">
    <property type="entry name" value="CARBOXYLESTERASE_B_2"/>
    <property type="match status" value="1"/>
</dbReference>
<dbReference type="SUPFAM" id="SSF53474">
    <property type="entry name" value="alpha/beta-Hydrolases"/>
    <property type="match status" value="1"/>
</dbReference>
<gene>
    <name evidence="4" type="ORF">BDW59DRAFT_173366</name>
</gene>
<reference evidence="4 5" key="1">
    <citation type="submission" date="2024-07" db="EMBL/GenBank/DDBJ databases">
        <title>Section-level genome sequencing and comparative genomics of Aspergillus sections Usti and Cavernicolus.</title>
        <authorList>
            <consortium name="Lawrence Berkeley National Laboratory"/>
            <person name="Nybo J.L."/>
            <person name="Vesth T.C."/>
            <person name="Theobald S."/>
            <person name="Frisvad J.C."/>
            <person name="Larsen T.O."/>
            <person name="Kjaerboelling I."/>
            <person name="Rothschild-Mancinelli K."/>
            <person name="Lyhne E.K."/>
            <person name="Kogle M.E."/>
            <person name="Barry K."/>
            <person name="Clum A."/>
            <person name="Na H."/>
            <person name="Ledsgaard L."/>
            <person name="Lin J."/>
            <person name="Lipzen A."/>
            <person name="Kuo A."/>
            <person name="Riley R."/>
            <person name="Mondo S."/>
            <person name="LaButti K."/>
            <person name="Haridas S."/>
            <person name="Pangalinan J."/>
            <person name="Salamov A.A."/>
            <person name="Simmons B.A."/>
            <person name="Magnuson J.K."/>
            <person name="Chen J."/>
            <person name="Drula E."/>
            <person name="Henrissat B."/>
            <person name="Wiebenga A."/>
            <person name="Lubbers R.J."/>
            <person name="Gomes A.C."/>
            <person name="Makela M.R."/>
            <person name="Stajich J."/>
            <person name="Grigoriev I.V."/>
            <person name="Mortensen U.H."/>
            <person name="De vries R.P."/>
            <person name="Baker S.E."/>
            <person name="Andersen M.R."/>
        </authorList>
    </citation>
    <scope>NUCLEOTIDE SEQUENCE [LARGE SCALE GENOMIC DNA]</scope>
    <source>
        <strain evidence="4 5">CBS 600.67</strain>
    </source>
</reference>
<evidence type="ECO:0000313" key="5">
    <source>
        <dbReference type="Proteomes" id="UP001610335"/>
    </source>
</evidence>
<feature type="chain" id="PRO_5045283652" evidence="2">
    <location>
        <begin position="37"/>
        <end position="506"/>
    </location>
</feature>
<feature type="domain" description="Carboxylesterase type B" evidence="3">
    <location>
        <begin position="37"/>
        <end position="357"/>
    </location>
</feature>
<dbReference type="Pfam" id="PF00135">
    <property type="entry name" value="COesterase"/>
    <property type="match status" value="2"/>
</dbReference>
<evidence type="ECO:0000256" key="2">
    <source>
        <dbReference type="SAM" id="SignalP"/>
    </source>
</evidence>